<dbReference type="GO" id="GO:0003964">
    <property type="term" value="F:RNA-directed DNA polymerase activity"/>
    <property type="evidence" value="ECO:0007669"/>
    <property type="project" value="UniProtKB-KW"/>
</dbReference>
<dbReference type="InterPro" id="IPR043502">
    <property type="entry name" value="DNA/RNA_pol_sf"/>
</dbReference>
<dbReference type="AlphaFoldDB" id="A0A6L2N875"/>
<proteinExistence type="predicted"/>
<evidence type="ECO:0000259" key="8">
    <source>
        <dbReference type="Pfam" id="PF17917"/>
    </source>
</evidence>
<gene>
    <name evidence="9" type="ORF">Tci_053635</name>
</gene>
<evidence type="ECO:0000256" key="1">
    <source>
        <dbReference type="ARBA" id="ARBA00022679"/>
    </source>
</evidence>
<keyword evidence="6 9" id="KW-0695">RNA-directed DNA polymerase</keyword>
<dbReference type="InterPro" id="IPR041373">
    <property type="entry name" value="RT_RNaseH"/>
</dbReference>
<feature type="compositionally biased region" description="Basic and acidic residues" evidence="7">
    <location>
        <begin position="160"/>
        <end position="169"/>
    </location>
</feature>
<evidence type="ECO:0000313" key="9">
    <source>
        <dbReference type="EMBL" id="GEU81657.1"/>
    </source>
</evidence>
<keyword evidence="5" id="KW-0378">Hydrolase</keyword>
<evidence type="ECO:0000256" key="4">
    <source>
        <dbReference type="ARBA" id="ARBA00022759"/>
    </source>
</evidence>
<name>A0A6L2N875_TANCI</name>
<sequence length="592" mass="67566">MSSGRFCISTRSYKFIYEKVHVEVHEEMFDVQVHELGTWIISIANKSLDTSSHINANDIDKVADSIEENSIDDLNDLNDNFNELVEDIKKEKAHFDDPTVTVLGHPQIHLEEEVNKTLNSFNVGEMSDLSHPWSWTHETKFFKYCAGQPDAALRGGGTSRRVDRGGRRVREPRRRNIKPTGEPEGQGNDQGNQGSNQGDNRNQSGTTVNDNIQGTVRNLIGNNEHEGCSYTKFLACNPKEYDGKGGFYVVKLSDLHTRSRSRCRYVMGRFKTLTRKELCLSNEMQKLETNPWNHAMVEAGHAIKNGSIKKNLEKRGNGGEPSKDKNVRDDNKRSRTMSTFAMTLFDSGADYSFVSTTFIPLLGIEPNDLGFSYEIKIASGQLVEIDKEAPKTPNEVHLFLGLAGYYRRYIEKFSKIAKPLTVLTQKSKTFDWGEEQEKAFQTLKDKLCHAPVLAIPDGPKDFVVYCDASGLGLGYVLMQRGKVIAYASRQLKIHETNYTTHDLELGMVVFALKIWRHYLYRTKSVIYTDHKILQHIFSQQELNMRQCRWIELFSDYDYEIHYHPGKANVLADALSRKERVKPKRVQAMNMTL</sequence>
<keyword evidence="1" id="KW-0808">Transferase</keyword>
<keyword evidence="2" id="KW-0548">Nucleotidyltransferase</keyword>
<keyword evidence="4" id="KW-0255">Endonuclease</keyword>
<reference evidence="9" key="1">
    <citation type="journal article" date="2019" name="Sci. Rep.">
        <title>Draft genome of Tanacetum cinerariifolium, the natural source of mosquito coil.</title>
        <authorList>
            <person name="Yamashiro T."/>
            <person name="Shiraishi A."/>
            <person name="Satake H."/>
            <person name="Nakayama K."/>
        </authorList>
    </citation>
    <scope>NUCLEOTIDE SEQUENCE</scope>
</reference>
<dbReference type="SUPFAM" id="SSF56672">
    <property type="entry name" value="DNA/RNA polymerases"/>
    <property type="match status" value="1"/>
</dbReference>
<evidence type="ECO:0000256" key="7">
    <source>
        <dbReference type="SAM" id="MobiDB-lite"/>
    </source>
</evidence>
<dbReference type="Pfam" id="PF17917">
    <property type="entry name" value="RT_RNaseH"/>
    <property type="match status" value="1"/>
</dbReference>
<dbReference type="CDD" id="cd09274">
    <property type="entry name" value="RNase_HI_RT_Ty3"/>
    <property type="match status" value="1"/>
</dbReference>
<feature type="region of interest" description="Disordered" evidence="7">
    <location>
        <begin position="307"/>
        <end position="333"/>
    </location>
</feature>
<evidence type="ECO:0000256" key="6">
    <source>
        <dbReference type="ARBA" id="ARBA00022918"/>
    </source>
</evidence>
<dbReference type="PANTHER" id="PTHR34072:SF52">
    <property type="entry name" value="RIBONUCLEASE H"/>
    <property type="match status" value="1"/>
</dbReference>
<dbReference type="PANTHER" id="PTHR34072">
    <property type="entry name" value="ENZYMATIC POLYPROTEIN-RELATED"/>
    <property type="match status" value="1"/>
</dbReference>
<dbReference type="FunFam" id="3.30.70.270:FF:000026">
    <property type="entry name" value="Transposon Ty3-G Gag-Pol polyprotein"/>
    <property type="match status" value="1"/>
</dbReference>
<organism evidence="9">
    <name type="scientific">Tanacetum cinerariifolium</name>
    <name type="common">Dalmatian daisy</name>
    <name type="synonym">Chrysanthemum cinerariifolium</name>
    <dbReference type="NCBI Taxonomy" id="118510"/>
    <lineage>
        <taxon>Eukaryota</taxon>
        <taxon>Viridiplantae</taxon>
        <taxon>Streptophyta</taxon>
        <taxon>Embryophyta</taxon>
        <taxon>Tracheophyta</taxon>
        <taxon>Spermatophyta</taxon>
        <taxon>Magnoliopsida</taxon>
        <taxon>eudicotyledons</taxon>
        <taxon>Gunneridae</taxon>
        <taxon>Pentapetalae</taxon>
        <taxon>asterids</taxon>
        <taxon>campanulids</taxon>
        <taxon>Asterales</taxon>
        <taxon>Asteraceae</taxon>
        <taxon>Asteroideae</taxon>
        <taxon>Anthemideae</taxon>
        <taxon>Anthemidinae</taxon>
        <taxon>Tanacetum</taxon>
    </lineage>
</organism>
<keyword evidence="3" id="KW-0540">Nuclease</keyword>
<evidence type="ECO:0000256" key="5">
    <source>
        <dbReference type="ARBA" id="ARBA00022801"/>
    </source>
</evidence>
<accession>A0A6L2N875</accession>
<feature type="region of interest" description="Disordered" evidence="7">
    <location>
        <begin position="152"/>
        <end position="210"/>
    </location>
</feature>
<dbReference type="InterPro" id="IPR043128">
    <property type="entry name" value="Rev_trsase/Diguanyl_cyclase"/>
</dbReference>
<feature type="compositionally biased region" description="Basic and acidic residues" evidence="7">
    <location>
        <begin position="310"/>
        <end position="333"/>
    </location>
</feature>
<comment type="caution">
    <text evidence="9">The sequence shown here is derived from an EMBL/GenBank/DDBJ whole genome shotgun (WGS) entry which is preliminary data.</text>
</comment>
<feature type="compositionally biased region" description="Low complexity" evidence="7">
    <location>
        <begin position="185"/>
        <end position="205"/>
    </location>
</feature>
<evidence type="ECO:0000256" key="2">
    <source>
        <dbReference type="ARBA" id="ARBA00022695"/>
    </source>
</evidence>
<dbReference type="Gene3D" id="3.30.70.270">
    <property type="match status" value="1"/>
</dbReference>
<feature type="domain" description="Reverse transcriptase RNase H-like" evidence="8">
    <location>
        <begin position="460"/>
        <end position="556"/>
    </location>
</feature>
<evidence type="ECO:0000256" key="3">
    <source>
        <dbReference type="ARBA" id="ARBA00022722"/>
    </source>
</evidence>
<protein>
    <submittedName>
        <fullName evidence="9">Putative reverse transcriptase domain-containing protein</fullName>
    </submittedName>
</protein>
<dbReference type="EMBL" id="BKCJ010008329">
    <property type="protein sequence ID" value="GEU81657.1"/>
    <property type="molecule type" value="Genomic_DNA"/>
</dbReference>